<accession>A0ABR9XWU2</accession>
<sequence length="73" mass="8612">MSEKKTTIDEELLEELKKDVNPENIRLTITSKEEREYAEEDRKNAFDDYQEYKKAVGGVILFRQLKKLLLSCS</sequence>
<keyword evidence="2" id="KW-1185">Reference proteome</keyword>
<protein>
    <submittedName>
        <fullName evidence="1">Uncharacterized protein</fullName>
    </submittedName>
</protein>
<reference evidence="1 2" key="1">
    <citation type="submission" date="2020-10" db="EMBL/GenBank/DDBJ databases">
        <title>Mouse Oral microbiota.</title>
        <authorList>
            <person name="Joseph S."/>
            <person name="Aduse-Opoku J."/>
        </authorList>
    </citation>
    <scope>NUCLEOTIDE SEQUENCE [LARGE SCALE GENOMIC DNA]</scope>
    <source>
        <strain evidence="1 2">19428wE5_W307</strain>
    </source>
</reference>
<proteinExistence type="predicted"/>
<evidence type="ECO:0000313" key="2">
    <source>
        <dbReference type="Proteomes" id="UP000647980"/>
    </source>
</evidence>
<dbReference type="RefSeq" id="WP_135096999.1">
    <property type="nucleotide sequence ID" value="NZ_JADGLW010000002.1"/>
</dbReference>
<gene>
    <name evidence="1" type="ORF">IR135_04255</name>
</gene>
<evidence type="ECO:0000313" key="1">
    <source>
        <dbReference type="EMBL" id="MBF0753475.1"/>
    </source>
</evidence>
<dbReference type="EMBL" id="JADGLW010000002">
    <property type="protein sequence ID" value="MBF0753475.1"/>
    <property type="molecule type" value="Genomic_DNA"/>
</dbReference>
<name>A0ABR9XWU2_9STAP</name>
<organism evidence="1 2">
    <name type="scientific">Jeotgalicoccus nanhaiensis</name>
    <dbReference type="NCBI Taxonomy" id="568603"/>
    <lineage>
        <taxon>Bacteria</taxon>
        <taxon>Bacillati</taxon>
        <taxon>Bacillota</taxon>
        <taxon>Bacilli</taxon>
        <taxon>Bacillales</taxon>
        <taxon>Staphylococcaceae</taxon>
        <taxon>Jeotgalicoccus</taxon>
    </lineage>
</organism>
<dbReference type="Proteomes" id="UP000647980">
    <property type="component" value="Unassembled WGS sequence"/>
</dbReference>
<comment type="caution">
    <text evidence="1">The sequence shown here is derived from an EMBL/GenBank/DDBJ whole genome shotgun (WGS) entry which is preliminary data.</text>
</comment>